<name>A0ABQ8DNI4_BRANA</name>
<proteinExistence type="predicted"/>
<dbReference type="Proteomes" id="UP000824890">
    <property type="component" value="Unassembled WGS sequence"/>
</dbReference>
<accession>A0ABQ8DNI4</accession>
<protein>
    <submittedName>
        <fullName evidence="1">Uncharacterized protein</fullName>
    </submittedName>
</protein>
<evidence type="ECO:0000313" key="2">
    <source>
        <dbReference type="Proteomes" id="UP000824890"/>
    </source>
</evidence>
<feature type="non-terminal residue" evidence="1">
    <location>
        <position position="1"/>
    </location>
</feature>
<dbReference type="EMBL" id="JAGKQM010000004">
    <property type="protein sequence ID" value="KAH0930924.1"/>
    <property type="molecule type" value="Genomic_DNA"/>
</dbReference>
<organism evidence="1 2">
    <name type="scientific">Brassica napus</name>
    <name type="common">Rape</name>
    <dbReference type="NCBI Taxonomy" id="3708"/>
    <lineage>
        <taxon>Eukaryota</taxon>
        <taxon>Viridiplantae</taxon>
        <taxon>Streptophyta</taxon>
        <taxon>Embryophyta</taxon>
        <taxon>Tracheophyta</taxon>
        <taxon>Spermatophyta</taxon>
        <taxon>Magnoliopsida</taxon>
        <taxon>eudicotyledons</taxon>
        <taxon>Gunneridae</taxon>
        <taxon>Pentapetalae</taxon>
        <taxon>rosids</taxon>
        <taxon>malvids</taxon>
        <taxon>Brassicales</taxon>
        <taxon>Brassicaceae</taxon>
        <taxon>Brassiceae</taxon>
        <taxon>Brassica</taxon>
    </lineage>
</organism>
<reference evidence="1 2" key="1">
    <citation type="submission" date="2021-05" db="EMBL/GenBank/DDBJ databases">
        <title>Genome Assembly of Synthetic Allotetraploid Brassica napus Reveals Homoeologous Exchanges between Subgenomes.</title>
        <authorList>
            <person name="Davis J.T."/>
        </authorList>
    </citation>
    <scope>NUCLEOTIDE SEQUENCE [LARGE SCALE GENOMIC DNA]</scope>
    <source>
        <strain evidence="2">cv. Da-Ae</strain>
        <tissue evidence="1">Seedling</tissue>
    </source>
</reference>
<sequence>HKNKTIEQYSLSDWPRNGSNVQNAYRNVCYSILYLWEQDEERQVAKYILKNNRKMYVESLEEKPEMLNELASVVRASNSCHLVFESSN</sequence>
<evidence type="ECO:0000313" key="1">
    <source>
        <dbReference type="EMBL" id="KAH0930924.1"/>
    </source>
</evidence>
<comment type="caution">
    <text evidence="1">The sequence shown here is derived from an EMBL/GenBank/DDBJ whole genome shotgun (WGS) entry which is preliminary data.</text>
</comment>
<gene>
    <name evidence="1" type="ORF">HID58_016651</name>
</gene>
<keyword evidence="2" id="KW-1185">Reference proteome</keyword>